<gene>
    <name evidence="2" type="ORF">RRG08_018321</name>
</gene>
<name>A0AAE1AXK7_9GAST</name>
<accession>A0AAE1AXK7</accession>
<evidence type="ECO:0000256" key="1">
    <source>
        <dbReference type="SAM" id="MobiDB-lite"/>
    </source>
</evidence>
<evidence type="ECO:0000313" key="3">
    <source>
        <dbReference type="Proteomes" id="UP001283361"/>
    </source>
</evidence>
<comment type="caution">
    <text evidence="2">The sequence shown here is derived from an EMBL/GenBank/DDBJ whole genome shotgun (WGS) entry which is preliminary data.</text>
</comment>
<protein>
    <submittedName>
        <fullName evidence="2">Uncharacterized protein</fullName>
    </submittedName>
</protein>
<dbReference type="Proteomes" id="UP001283361">
    <property type="component" value="Unassembled WGS sequence"/>
</dbReference>
<reference evidence="2" key="1">
    <citation type="journal article" date="2023" name="G3 (Bethesda)">
        <title>A reference genome for the long-term kleptoplast-retaining sea slug Elysia crispata morphotype clarki.</title>
        <authorList>
            <person name="Eastman K.E."/>
            <person name="Pendleton A.L."/>
            <person name="Shaikh M.A."/>
            <person name="Suttiyut T."/>
            <person name="Ogas R."/>
            <person name="Tomko P."/>
            <person name="Gavelis G."/>
            <person name="Widhalm J.R."/>
            <person name="Wisecaver J.H."/>
        </authorList>
    </citation>
    <scope>NUCLEOTIDE SEQUENCE</scope>
    <source>
        <strain evidence="2">ECLA1</strain>
    </source>
</reference>
<dbReference type="AlphaFoldDB" id="A0AAE1AXK7"/>
<feature type="region of interest" description="Disordered" evidence="1">
    <location>
        <begin position="107"/>
        <end position="146"/>
    </location>
</feature>
<keyword evidence="3" id="KW-1185">Reference proteome</keyword>
<proteinExistence type="predicted"/>
<organism evidence="2 3">
    <name type="scientific">Elysia crispata</name>
    <name type="common">lettuce slug</name>
    <dbReference type="NCBI Taxonomy" id="231223"/>
    <lineage>
        <taxon>Eukaryota</taxon>
        <taxon>Metazoa</taxon>
        <taxon>Spiralia</taxon>
        <taxon>Lophotrochozoa</taxon>
        <taxon>Mollusca</taxon>
        <taxon>Gastropoda</taxon>
        <taxon>Heterobranchia</taxon>
        <taxon>Euthyneura</taxon>
        <taxon>Panpulmonata</taxon>
        <taxon>Sacoglossa</taxon>
        <taxon>Placobranchoidea</taxon>
        <taxon>Plakobranchidae</taxon>
        <taxon>Elysia</taxon>
    </lineage>
</organism>
<evidence type="ECO:0000313" key="2">
    <source>
        <dbReference type="EMBL" id="KAK3795938.1"/>
    </source>
</evidence>
<dbReference type="EMBL" id="JAWDGP010000962">
    <property type="protein sequence ID" value="KAK3795938.1"/>
    <property type="molecule type" value="Genomic_DNA"/>
</dbReference>
<sequence length="146" mass="15394">MSCTADHFNVPGYYSEVRVAEDPIRFGVTGGTAVRNVPSAIVTGTGVWYLVLIYSTATTRGRAGLPCPPAAAASHRRMAQLVELWAHSRDVSGFDPRPIHLAVGVKPMPDHRPPDGAVGRALDSESGGFWVRSPADTSGGGSETHA</sequence>